<proteinExistence type="predicted"/>
<organism evidence="1">
    <name type="scientific">Myoviridae sp. ctNQV2</name>
    <dbReference type="NCBI Taxonomy" id="2827683"/>
    <lineage>
        <taxon>Viruses</taxon>
        <taxon>Duplodnaviria</taxon>
        <taxon>Heunggongvirae</taxon>
        <taxon>Uroviricota</taxon>
        <taxon>Caudoviricetes</taxon>
    </lineage>
</organism>
<dbReference type="EMBL" id="BK032510">
    <property type="protein sequence ID" value="DAF43833.1"/>
    <property type="molecule type" value="Genomic_DNA"/>
</dbReference>
<name>A0A8S5RYW6_9CAUD</name>
<accession>A0A8S5RYW6</accession>
<evidence type="ECO:0000313" key="1">
    <source>
        <dbReference type="EMBL" id="DAF43833.1"/>
    </source>
</evidence>
<reference evidence="1" key="1">
    <citation type="journal article" date="2021" name="Proc. Natl. Acad. Sci. U.S.A.">
        <title>A Catalog of Tens of Thousands of Viruses from Human Metagenomes Reveals Hidden Associations with Chronic Diseases.</title>
        <authorList>
            <person name="Tisza M.J."/>
            <person name="Buck C.B."/>
        </authorList>
    </citation>
    <scope>NUCLEOTIDE SEQUENCE</scope>
    <source>
        <strain evidence="1">CtNQV2</strain>
    </source>
</reference>
<sequence length="205" mass="24123">MEKKNRTSSAIVSYRYGSIVYGTDNENSDEDMISIISDDFEDMTENEGQGKIGDYDITFYKESYFIEKIKNHSIDALECIFLPSDMIIGNNKYLQYFQLDLPTLRSSISAICNNSYAKAKKKLTVKKDYDFYKAMKSLFHSIRIFEFGKQIAIFGKITNYQACNHIWHMISKETSTDWEYYHKKYKPIWNEYHSAFVKVARKKLT</sequence>
<protein>
    <submittedName>
        <fullName evidence="1">RNA repair pathway protein</fullName>
    </submittedName>
</protein>